<dbReference type="RefSeq" id="WP_380231012.1">
    <property type="nucleotide sequence ID" value="NZ_JBHSVH010000002.1"/>
</dbReference>
<dbReference type="CDD" id="cd07328">
    <property type="entry name" value="M48_Ste24p_like"/>
    <property type="match status" value="1"/>
</dbReference>
<keyword evidence="10 14" id="KW-0482">Metalloprotease</keyword>
<evidence type="ECO:0000256" key="7">
    <source>
        <dbReference type="ARBA" id="ARBA00022801"/>
    </source>
</evidence>
<evidence type="ECO:0000256" key="5">
    <source>
        <dbReference type="ARBA" id="ARBA00022692"/>
    </source>
</evidence>
<dbReference type="PANTHER" id="PTHR43221:SF1">
    <property type="entry name" value="PROTEASE HTPX"/>
    <property type="match status" value="1"/>
</dbReference>
<evidence type="ECO:0000256" key="11">
    <source>
        <dbReference type="ARBA" id="ARBA00023136"/>
    </source>
</evidence>
<comment type="caution">
    <text evidence="14">The sequence shown here is derived from an EMBL/GenBank/DDBJ whole genome shotgun (WGS) entry which is preliminary data.</text>
</comment>
<reference evidence="15" key="1">
    <citation type="journal article" date="2019" name="Int. J. Syst. Evol. Microbiol.">
        <title>The Global Catalogue of Microorganisms (GCM) 10K type strain sequencing project: providing services to taxonomists for standard genome sequencing and annotation.</title>
        <authorList>
            <consortium name="The Broad Institute Genomics Platform"/>
            <consortium name="The Broad Institute Genome Sequencing Center for Infectious Disease"/>
            <person name="Wu L."/>
            <person name="Ma J."/>
        </authorList>
    </citation>
    <scope>NUCLEOTIDE SEQUENCE [LARGE SCALE GENOMIC DNA]</scope>
    <source>
        <strain evidence="15">CGMCC 1.12859</strain>
    </source>
</reference>
<dbReference type="Proteomes" id="UP001596435">
    <property type="component" value="Unassembled WGS sequence"/>
</dbReference>
<evidence type="ECO:0000256" key="10">
    <source>
        <dbReference type="ARBA" id="ARBA00023049"/>
    </source>
</evidence>
<keyword evidence="5 12" id="KW-0812">Transmembrane</keyword>
<evidence type="ECO:0000256" key="2">
    <source>
        <dbReference type="ARBA" id="ARBA00004651"/>
    </source>
</evidence>
<keyword evidence="4" id="KW-0645">Protease</keyword>
<evidence type="ECO:0000256" key="8">
    <source>
        <dbReference type="ARBA" id="ARBA00022833"/>
    </source>
</evidence>
<keyword evidence="7 14" id="KW-0378">Hydrolase</keyword>
<evidence type="ECO:0000256" key="1">
    <source>
        <dbReference type="ARBA" id="ARBA00001947"/>
    </source>
</evidence>
<evidence type="ECO:0000256" key="3">
    <source>
        <dbReference type="ARBA" id="ARBA00022475"/>
    </source>
</evidence>
<proteinExistence type="predicted"/>
<name>A0ABW2FUU7_9ACTN</name>
<evidence type="ECO:0000256" key="12">
    <source>
        <dbReference type="SAM" id="Phobius"/>
    </source>
</evidence>
<keyword evidence="9 12" id="KW-1133">Transmembrane helix</keyword>
<dbReference type="Pfam" id="PF01435">
    <property type="entry name" value="Peptidase_M48"/>
    <property type="match status" value="1"/>
</dbReference>
<evidence type="ECO:0000259" key="13">
    <source>
        <dbReference type="Pfam" id="PF01435"/>
    </source>
</evidence>
<keyword evidence="11 12" id="KW-0472">Membrane</keyword>
<keyword evidence="6" id="KW-0479">Metal-binding</keyword>
<feature type="transmembrane region" description="Helical" evidence="12">
    <location>
        <begin position="20"/>
        <end position="41"/>
    </location>
</feature>
<keyword evidence="15" id="KW-1185">Reference proteome</keyword>
<evidence type="ECO:0000256" key="6">
    <source>
        <dbReference type="ARBA" id="ARBA00022723"/>
    </source>
</evidence>
<dbReference type="InterPro" id="IPR050083">
    <property type="entry name" value="HtpX_protease"/>
</dbReference>
<dbReference type="InterPro" id="IPR001915">
    <property type="entry name" value="Peptidase_M48"/>
</dbReference>
<evidence type="ECO:0000313" key="15">
    <source>
        <dbReference type="Proteomes" id="UP001596435"/>
    </source>
</evidence>
<accession>A0ABW2FUU7</accession>
<evidence type="ECO:0000256" key="4">
    <source>
        <dbReference type="ARBA" id="ARBA00022670"/>
    </source>
</evidence>
<evidence type="ECO:0000313" key="14">
    <source>
        <dbReference type="EMBL" id="MFC7180202.1"/>
    </source>
</evidence>
<protein>
    <submittedName>
        <fullName evidence="14">M48 family metalloprotease</fullName>
        <ecNumber evidence="14">3.4.24.-</ecNumber>
    </submittedName>
</protein>
<keyword evidence="8" id="KW-0862">Zinc</keyword>
<feature type="transmembrane region" description="Helical" evidence="12">
    <location>
        <begin position="47"/>
        <end position="73"/>
    </location>
</feature>
<organism evidence="14 15">
    <name type="scientific">Kitasatospora paranensis</name>
    <dbReference type="NCBI Taxonomy" id="258053"/>
    <lineage>
        <taxon>Bacteria</taxon>
        <taxon>Bacillati</taxon>
        <taxon>Actinomycetota</taxon>
        <taxon>Actinomycetes</taxon>
        <taxon>Kitasatosporales</taxon>
        <taxon>Streptomycetaceae</taxon>
        <taxon>Kitasatospora</taxon>
    </lineage>
</organism>
<feature type="domain" description="Peptidase M48" evidence="13">
    <location>
        <begin position="144"/>
        <end position="359"/>
    </location>
</feature>
<keyword evidence="3" id="KW-1003">Cell membrane</keyword>
<comment type="subcellular location">
    <subcellularLocation>
        <location evidence="2">Cell membrane</location>
        <topology evidence="2">Multi-pass membrane protein</topology>
    </subcellularLocation>
</comment>
<evidence type="ECO:0000256" key="9">
    <source>
        <dbReference type="ARBA" id="ARBA00022989"/>
    </source>
</evidence>
<dbReference type="EC" id="3.4.24.-" evidence="14"/>
<gene>
    <name evidence="14" type="ORF">ACFQMG_11620</name>
</gene>
<sequence>MGTTPQPAATTAANTAGRAALAVAMLAGFYLLAAAIILGLLGLDIALFAGLGHVSLGLLKIYALSAAVAYPVLRVVFLTRRPRDGAAGGLPVTREQQPELWARVDRIAALTGVRGPAEIRLVPDVNAGVREETRLLGLVPGPRHLVIGAPLLLGLSEGELDSVLAHEFGHYSNRDVRLAGVSVAGRTALLHTIGTLHRRADAHRAGAAAEIAAKDAKRLAKGKQASGEEAGGGVDRVLAGLFTQYAKLYFRVSEAVSRRQEYAADRAAATIAGRDATAAALRRIPVLDTAHGFYMERYATMGWDDGLLPPPGEVYGGLGRLLTDPERRKELAAIGLPETEADPYDSHPPIARRVAAVEALPADGRSAEGSGPALALLRDPERTLAALEHATLVPEAAGKERLDWPDLLQATGVRNARAAAQPVHRALTEAGCAPTLDALLDAVDAGRGFEIADRLPKSAEAAAATGRAAREFLRPALRTALSRTALLALAEAGLARWEFSWSAPAELRLPDGVAEALPAALGAAVTDTPDTAPLRALLAGAGLAAEAVPAAPLTDLRK</sequence>
<dbReference type="Gene3D" id="3.30.2010.10">
    <property type="entry name" value="Metalloproteases ('zincins'), catalytic domain"/>
    <property type="match status" value="1"/>
</dbReference>
<dbReference type="PANTHER" id="PTHR43221">
    <property type="entry name" value="PROTEASE HTPX"/>
    <property type="match status" value="1"/>
</dbReference>
<dbReference type="GO" id="GO:0008237">
    <property type="term" value="F:metallopeptidase activity"/>
    <property type="evidence" value="ECO:0007669"/>
    <property type="project" value="UniProtKB-KW"/>
</dbReference>
<comment type="cofactor">
    <cofactor evidence="1">
        <name>Zn(2+)</name>
        <dbReference type="ChEBI" id="CHEBI:29105"/>
    </cofactor>
</comment>
<dbReference type="EMBL" id="JBHTAJ010000017">
    <property type="protein sequence ID" value="MFC7180202.1"/>
    <property type="molecule type" value="Genomic_DNA"/>
</dbReference>